<dbReference type="InterPro" id="IPR016047">
    <property type="entry name" value="M23ase_b-sheet_dom"/>
</dbReference>
<dbReference type="GO" id="GO:0004222">
    <property type="term" value="F:metalloendopeptidase activity"/>
    <property type="evidence" value="ECO:0007669"/>
    <property type="project" value="TreeGrafter"/>
</dbReference>
<gene>
    <name evidence="2" type="ORF">F3D71_08645</name>
</gene>
<feature type="non-terminal residue" evidence="2">
    <location>
        <position position="103"/>
    </location>
</feature>
<dbReference type="PANTHER" id="PTHR21666:SF270">
    <property type="entry name" value="MUREIN HYDROLASE ACTIVATOR ENVC"/>
    <property type="match status" value="1"/>
</dbReference>
<comment type="caution">
    <text evidence="2">The sequence shown here is derived from an EMBL/GenBank/DDBJ whole genome shotgun (WGS) entry which is preliminary data.</text>
</comment>
<dbReference type="InterPro" id="IPR050570">
    <property type="entry name" value="Cell_wall_metabolism_enzyme"/>
</dbReference>
<dbReference type="Proteomes" id="UP000323717">
    <property type="component" value="Unassembled WGS sequence"/>
</dbReference>
<dbReference type="SUPFAM" id="SSF51261">
    <property type="entry name" value="Duplicated hybrid motif"/>
    <property type="match status" value="1"/>
</dbReference>
<dbReference type="CDD" id="cd12797">
    <property type="entry name" value="M23_peptidase"/>
    <property type="match status" value="1"/>
</dbReference>
<proteinExistence type="predicted"/>
<feature type="domain" description="M23ase beta-sheet core" evidence="1">
    <location>
        <begin position="30"/>
        <end position="100"/>
    </location>
</feature>
<name>A0A5M5C5G2_BACOV</name>
<evidence type="ECO:0000259" key="1">
    <source>
        <dbReference type="Pfam" id="PF01551"/>
    </source>
</evidence>
<dbReference type="Pfam" id="PF01551">
    <property type="entry name" value="Peptidase_M23"/>
    <property type="match status" value="1"/>
</dbReference>
<evidence type="ECO:0000313" key="3">
    <source>
        <dbReference type="Proteomes" id="UP000323717"/>
    </source>
</evidence>
<dbReference type="InterPro" id="IPR011055">
    <property type="entry name" value="Dup_hybrid_motif"/>
</dbReference>
<dbReference type="EMBL" id="VWLE01000087">
    <property type="protein sequence ID" value="KAA3952668.1"/>
    <property type="molecule type" value="Genomic_DNA"/>
</dbReference>
<organism evidence="2 3">
    <name type="scientific">Bacteroides ovatus</name>
    <dbReference type="NCBI Taxonomy" id="28116"/>
    <lineage>
        <taxon>Bacteria</taxon>
        <taxon>Pseudomonadati</taxon>
        <taxon>Bacteroidota</taxon>
        <taxon>Bacteroidia</taxon>
        <taxon>Bacteroidales</taxon>
        <taxon>Bacteroidaceae</taxon>
        <taxon>Bacteroides</taxon>
    </lineage>
</organism>
<reference evidence="2 3" key="1">
    <citation type="journal article" date="2019" name="Nat. Med.">
        <title>A library of human gut bacterial isolates paired with longitudinal multiomics data enables mechanistic microbiome research.</title>
        <authorList>
            <person name="Poyet M."/>
            <person name="Groussin M."/>
            <person name="Gibbons S.M."/>
            <person name="Avila-Pacheco J."/>
            <person name="Jiang X."/>
            <person name="Kearney S.M."/>
            <person name="Perrotta A.R."/>
            <person name="Berdy B."/>
            <person name="Zhao S."/>
            <person name="Lieberman T.D."/>
            <person name="Swanson P.K."/>
            <person name="Smith M."/>
            <person name="Roesemann S."/>
            <person name="Alexander J.E."/>
            <person name="Rich S.A."/>
            <person name="Livny J."/>
            <person name="Vlamakis H."/>
            <person name="Clish C."/>
            <person name="Bullock K."/>
            <person name="Deik A."/>
            <person name="Scott J."/>
            <person name="Pierce K.A."/>
            <person name="Xavier R.J."/>
            <person name="Alm E.J."/>
        </authorList>
    </citation>
    <scope>NUCLEOTIDE SEQUENCE [LARGE SCALE GENOMIC DNA]</scope>
    <source>
        <strain evidence="2 3">BIOML-A163</strain>
    </source>
</reference>
<dbReference type="Gene3D" id="2.70.70.10">
    <property type="entry name" value="Glucose Permease (Domain IIA)"/>
    <property type="match status" value="1"/>
</dbReference>
<accession>A0A5M5C5G2</accession>
<sequence>MPFEEPIKQDVQMSLGYGEQKNPVTGETFFHHGIDFSVNHYLLSAVATGTVSAIGSDAEHGIYQTIRYGKYEVTYRHLSNVFANFSQSVKAGQTIAISGDLLH</sequence>
<protein>
    <submittedName>
        <fullName evidence="2">M23 family metallopeptidase</fullName>
    </submittedName>
</protein>
<dbReference type="PANTHER" id="PTHR21666">
    <property type="entry name" value="PEPTIDASE-RELATED"/>
    <property type="match status" value="1"/>
</dbReference>
<evidence type="ECO:0000313" key="2">
    <source>
        <dbReference type="EMBL" id="KAA3952668.1"/>
    </source>
</evidence>
<dbReference type="AlphaFoldDB" id="A0A5M5C5G2"/>